<reference evidence="1 2" key="1">
    <citation type="submission" date="2015-01" db="EMBL/GenBank/DDBJ databases">
        <title>Evolution of Trichinella species and genotypes.</title>
        <authorList>
            <person name="Korhonen P.K."/>
            <person name="Edoardo P."/>
            <person name="Giuseppe L.R."/>
            <person name="Gasser R.B."/>
        </authorList>
    </citation>
    <scope>NUCLEOTIDE SEQUENCE [LARGE SCALE GENOMIC DNA]</scope>
    <source>
        <strain evidence="1">ISS176</strain>
    </source>
</reference>
<dbReference type="AlphaFoldDB" id="A0A0V1IDS5"/>
<proteinExistence type="predicted"/>
<organism evidence="1 2">
    <name type="scientific">Trichinella pseudospiralis</name>
    <name type="common">Parasitic roundworm</name>
    <dbReference type="NCBI Taxonomy" id="6337"/>
    <lineage>
        <taxon>Eukaryota</taxon>
        <taxon>Metazoa</taxon>
        <taxon>Ecdysozoa</taxon>
        <taxon>Nematoda</taxon>
        <taxon>Enoplea</taxon>
        <taxon>Dorylaimia</taxon>
        <taxon>Trichinellida</taxon>
        <taxon>Trichinellidae</taxon>
        <taxon>Trichinella</taxon>
    </lineage>
</organism>
<comment type="caution">
    <text evidence="1">The sequence shown here is derived from an EMBL/GenBank/DDBJ whole genome shotgun (WGS) entry which is preliminary data.</text>
</comment>
<sequence>MFIFNFSAVSCKEAVEVIMGSPLMGQFWKMEAVWMLPSTEEIKSEPVLLRFEQFLLRCPEKKREYADVVQLYLHQCWAEVVHDAPYSVAVRSKEGQMPLGV</sequence>
<feature type="non-terminal residue" evidence="1">
    <location>
        <position position="101"/>
    </location>
</feature>
<gene>
    <name evidence="1" type="ORF">T4C_9632</name>
</gene>
<accession>A0A0V1IDS5</accession>
<evidence type="ECO:0000313" key="1">
    <source>
        <dbReference type="EMBL" id="KRZ20975.1"/>
    </source>
</evidence>
<dbReference type="EMBL" id="JYDV01000386">
    <property type="protein sequence ID" value="KRZ20975.1"/>
    <property type="molecule type" value="Genomic_DNA"/>
</dbReference>
<protein>
    <submittedName>
        <fullName evidence="1">Uncharacterized protein</fullName>
    </submittedName>
</protein>
<name>A0A0V1IDS5_TRIPS</name>
<dbReference type="Proteomes" id="UP000054826">
    <property type="component" value="Unassembled WGS sequence"/>
</dbReference>
<evidence type="ECO:0000313" key="2">
    <source>
        <dbReference type="Proteomes" id="UP000054826"/>
    </source>
</evidence>